<dbReference type="AlphaFoldDB" id="A0A518AM43"/>
<evidence type="ECO:0000313" key="2">
    <source>
        <dbReference type="EMBL" id="QDU55789.1"/>
    </source>
</evidence>
<dbReference type="Pfam" id="PF12728">
    <property type="entry name" value="HTH_17"/>
    <property type="match status" value="1"/>
</dbReference>
<dbReference type="InterPro" id="IPR010093">
    <property type="entry name" value="SinI_DNA-bd"/>
</dbReference>
<dbReference type="NCBIfam" id="TIGR01764">
    <property type="entry name" value="excise"/>
    <property type="match status" value="1"/>
</dbReference>
<accession>A0A518AM43</accession>
<gene>
    <name evidence="2" type="ORF">Pan181_19850</name>
</gene>
<organism evidence="2 3">
    <name type="scientific">Aeoliella mucimassa</name>
    <dbReference type="NCBI Taxonomy" id="2527972"/>
    <lineage>
        <taxon>Bacteria</taxon>
        <taxon>Pseudomonadati</taxon>
        <taxon>Planctomycetota</taxon>
        <taxon>Planctomycetia</taxon>
        <taxon>Pirellulales</taxon>
        <taxon>Lacipirellulaceae</taxon>
        <taxon>Aeoliella</taxon>
    </lineage>
</organism>
<dbReference type="EMBL" id="CP036278">
    <property type="protein sequence ID" value="QDU55789.1"/>
    <property type="molecule type" value="Genomic_DNA"/>
</dbReference>
<dbReference type="OrthoDB" id="4954032at2"/>
<reference evidence="2 3" key="1">
    <citation type="submission" date="2019-02" db="EMBL/GenBank/DDBJ databases">
        <title>Deep-cultivation of Planctomycetes and their phenomic and genomic characterization uncovers novel biology.</title>
        <authorList>
            <person name="Wiegand S."/>
            <person name="Jogler M."/>
            <person name="Boedeker C."/>
            <person name="Pinto D."/>
            <person name="Vollmers J."/>
            <person name="Rivas-Marin E."/>
            <person name="Kohn T."/>
            <person name="Peeters S.H."/>
            <person name="Heuer A."/>
            <person name="Rast P."/>
            <person name="Oberbeckmann S."/>
            <person name="Bunk B."/>
            <person name="Jeske O."/>
            <person name="Meyerdierks A."/>
            <person name="Storesund J.E."/>
            <person name="Kallscheuer N."/>
            <person name="Luecker S."/>
            <person name="Lage O.M."/>
            <person name="Pohl T."/>
            <person name="Merkel B.J."/>
            <person name="Hornburger P."/>
            <person name="Mueller R.-W."/>
            <person name="Bruemmer F."/>
            <person name="Labrenz M."/>
            <person name="Spormann A.M."/>
            <person name="Op den Camp H."/>
            <person name="Overmann J."/>
            <person name="Amann R."/>
            <person name="Jetten M.S.M."/>
            <person name="Mascher T."/>
            <person name="Medema M.H."/>
            <person name="Devos D.P."/>
            <person name="Kaster A.-K."/>
            <person name="Ovreas L."/>
            <person name="Rohde M."/>
            <person name="Galperin M.Y."/>
            <person name="Jogler C."/>
        </authorList>
    </citation>
    <scope>NUCLEOTIDE SEQUENCE [LARGE SCALE GENOMIC DNA]</scope>
    <source>
        <strain evidence="2 3">Pan181</strain>
    </source>
</reference>
<protein>
    <submittedName>
        <fullName evidence="2">Helix-turn-helix domain protein</fullName>
    </submittedName>
</protein>
<dbReference type="GO" id="GO:0003677">
    <property type="term" value="F:DNA binding"/>
    <property type="evidence" value="ECO:0007669"/>
    <property type="project" value="InterPro"/>
</dbReference>
<evidence type="ECO:0000259" key="1">
    <source>
        <dbReference type="Pfam" id="PF12728"/>
    </source>
</evidence>
<dbReference type="Proteomes" id="UP000315750">
    <property type="component" value="Chromosome"/>
</dbReference>
<dbReference type="KEGG" id="amuc:Pan181_19850"/>
<dbReference type="SUPFAM" id="SSF46955">
    <property type="entry name" value="Putative DNA-binding domain"/>
    <property type="match status" value="1"/>
</dbReference>
<name>A0A518AM43_9BACT</name>
<evidence type="ECO:0000313" key="3">
    <source>
        <dbReference type="Proteomes" id="UP000315750"/>
    </source>
</evidence>
<sequence length="65" mass="7095">MLIADAHAVGRRSLTRIEAAKRLGCSVTTIDNRIRTGAIKAIRNGRLVRIPLAEIERVESDGIEA</sequence>
<dbReference type="InterPro" id="IPR009061">
    <property type="entry name" value="DNA-bd_dom_put_sf"/>
</dbReference>
<feature type="domain" description="Helix-turn-helix" evidence="1">
    <location>
        <begin position="14"/>
        <end position="57"/>
    </location>
</feature>
<proteinExistence type="predicted"/>
<dbReference type="RefSeq" id="WP_145246598.1">
    <property type="nucleotide sequence ID" value="NZ_CP036278.1"/>
</dbReference>
<keyword evidence="3" id="KW-1185">Reference proteome</keyword>
<dbReference type="InterPro" id="IPR041657">
    <property type="entry name" value="HTH_17"/>
</dbReference>